<feature type="region of interest" description="Disordered" evidence="7">
    <location>
        <begin position="248"/>
        <end position="270"/>
    </location>
</feature>
<organism evidence="9 10">
    <name type="scientific">Cryptosporangium japonicum</name>
    <dbReference type="NCBI Taxonomy" id="80872"/>
    <lineage>
        <taxon>Bacteria</taxon>
        <taxon>Bacillati</taxon>
        <taxon>Actinomycetota</taxon>
        <taxon>Actinomycetes</taxon>
        <taxon>Cryptosporangiales</taxon>
        <taxon>Cryptosporangiaceae</taxon>
        <taxon>Cryptosporangium</taxon>
    </lineage>
</organism>
<keyword evidence="2" id="KW-0805">Transcription regulation</keyword>
<evidence type="ECO:0000256" key="7">
    <source>
        <dbReference type="SAM" id="MobiDB-lite"/>
    </source>
</evidence>
<dbReference type="InterPro" id="IPR002182">
    <property type="entry name" value="NB-ARC"/>
</dbReference>
<dbReference type="Gene3D" id="1.10.10.10">
    <property type="entry name" value="Winged helix-like DNA-binding domain superfamily/Winged helix DNA-binding domain"/>
    <property type="match status" value="1"/>
</dbReference>
<keyword evidence="3 6" id="KW-0238">DNA-binding</keyword>
<dbReference type="SMART" id="SM01043">
    <property type="entry name" value="BTAD"/>
    <property type="match status" value="1"/>
</dbReference>
<dbReference type="Gene3D" id="1.25.40.10">
    <property type="entry name" value="Tetratricopeptide repeat domain"/>
    <property type="match status" value="2"/>
</dbReference>
<dbReference type="SMART" id="SM00028">
    <property type="entry name" value="TPR"/>
    <property type="match status" value="5"/>
</dbReference>
<feature type="domain" description="OmpR/PhoB-type" evidence="8">
    <location>
        <begin position="1"/>
        <end position="97"/>
    </location>
</feature>
<dbReference type="InterPro" id="IPR005158">
    <property type="entry name" value="BTAD"/>
</dbReference>
<dbReference type="Pfam" id="PF13424">
    <property type="entry name" value="TPR_12"/>
    <property type="match status" value="2"/>
</dbReference>
<dbReference type="InterPro" id="IPR016032">
    <property type="entry name" value="Sig_transdc_resp-reg_C-effctor"/>
</dbReference>
<dbReference type="PRINTS" id="PR00364">
    <property type="entry name" value="DISEASERSIST"/>
</dbReference>
<gene>
    <name evidence="9" type="ORF">GCM10009539_12210</name>
</gene>
<dbReference type="RefSeq" id="WP_344647734.1">
    <property type="nucleotide sequence ID" value="NZ_BAAAGX010000006.1"/>
</dbReference>
<dbReference type="InterPro" id="IPR051677">
    <property type="entry name" value="AfsR-DnrI-RedD_regulator"/>
</dbReference>
<evidence type="ECO:0000259" key="8">
    <source>
        <dbReference type="PROSITE" id="PS51755"/>
    </source>
</evidence>
<feature type="DNA-binding region" description="OmpR/PhoB-type" evidence="6">
    <location>
        <begin position="1"/>
        <end position="97"/>
    </location>
</feature>
<comment type="similarity">
    <text evidence="1">Belongs to the AfsR/DnrI/RedD regulatory family.</text>
</comment>
<evidence type="ECO:0000256" key="3">
    <source>
        <dbReference type="ARBA" id="ARBA00023125"/>
    </source>
</evidence>
<evidence type="ECO:0000256" key="6">
    <source>
        <dbReference type="PROSITE-ProRule" id="PRU01091"/>
    </source>
</evidence>
<evidence type="ECO:0000313" key="10">
    <source>
        <dbReference type="Proteomes" id="UP001500967"/>
    </source>
</evidence>
<reference evidence="9 10" key="1">
    <citation type="journal article" date="2019" name="Int. J. Syst. Evol. Microbiol.">
        <title>The Global Catalogue of Microorganisms (GCM) 10K type strain sequencing project: providing services to taxonomists for standard genome sequencing and annotation.</title>
        <authorList>
            <consortium name="The Broad Institute Genomics Platform"/>
            <consortium name="The Broad Institute Genome Sequencing Center for Infectious Disease"/>
            <person name="Wu L."/>
            <person name="Ma J."/>
        </authorList>
    </citation>
    <scope>NUCLEOTIDE SEQUENCE [LARGE SCALE GENOMIC DNA]</scope>
    <source>
        <strain evidence="9 10">JCM 10425</strain>
    </source>
</reference>
<keyword evidence="10" id="KW-1185">Reference proteome</keyword>
<accession>A0ABN0TRJ1</accession>
<dbReference type="InterPro" id="IPR027417">
    <property type="entry name" value="P-loop_NTPase"/>
</dbReference>
<dbReference type="Pfam" id="PF00931">
    <property type="entry name" value="NB-ARC"/>
    <property type="match status" value="1"/>
</dbReference>
<dbReference type="PANTHER" id="PTHR35807:SF1">
    <property type="entry name" value="TRANSCRIPTIONAL REGULATOR REDD"/>
    <property type="match status" value="1"/>
</dbReference>
<dbReference type="Pfam" id="PF03704">
    <property type="entry name" value="BTAD"/>
    <property type="match status" value="1"/>
</dbReference>
<dbReference type="SMART" id="SM00862">
    <property type="entry name" value="Trans_reg_C"/>
    <property type="match status" value="1"/>
</dbReference>
<dbReference type="Gene3D" id="3.40.50.300">
    <property type="entry name" value="P-loop containing nucleotide triphosphate hydrolases"/>
    <property type="match status" value="1"/>
</dbReference>
<dbReference type="InterPro" id="IPR001867">
    <property type="entry name" value="OmpR/PhoB-type_DNA-bd"/>
</dbReference>
<dbReference type="EMBL" id="BAAAGX010000006">
    <property type="protein sequence ID" value="GAA0228360.1"/>
    <property type="molecule type" value="Genomic_DNA"/>
</dbReference>
<dbReference type="SUPFAM" id="SSF52540">
    <property type="entry name" value="P-loop containing nucleoside triphosphate hydrolases"/>
    <property type="match status" value="1"/>
</dbReference>
<keyword evidence="4" id="KW-0804">Transcription</keyword>
<feature type="repeat" description="TPR" evidence="5">
    <location>
        <begin position="849"/>
        <end position="882"/>
    </location>
</feature>
<dbReference type="PANTHER" id="PTHR35807">
    <property type="entry name" value="TRANSCRIPTIONAL REGULATOR REDD-RELATED"/>
    <property type="match status" value="1"/>
</dbReference>
<name>A0ABN0TRJ1_9ACTN</name>
<dbReference type="PROSITE" id="PS50005">
    <property type="entry name" value="TPR"/>
    <property type="match status" value="1"/>
</dbReference>
<dbReference type="Proteomes" id="UP001500967">
    <property type="component" value="Unassembled WGS sequence"/>
</dbReference>
<evidence type="ECO:0000256" key="5">
    <source>
        <dbReference type="PROSITE-ProRule" id="PRU00339"/>
    </source>
</evidence>
<dbReference type="SUPFAM" id="SSF48452">
    <property type="entry name" value="TPR-like"/>
    <property type="match status" value="3"/>
</dbReference>
<dbReference type="PROSITE" id="PS51755">
    <property type="entry name" value="OMPR_PHOB"/>
    <property type="match status" value="1"/>
</dbReference>
<proteinExistence type="inferred from homology"/>
<dbReference type="InterPro" id="IPR036388">
    <property type="entry name" value="WH-like_DNA-bd_sf"/>
</dbReference>
<keyword evidence="5" id="KW-0802">TPR repeat</keyword>
<protein>
    <submittedName>
        <fullName evidence="9">BTAD domain-containing putative transcriptional regulator</fullName>
    </submittedName>
</protein>
<sequence length="958" mass="103843">MRFSVLGPVRAWRGEVELDLGPAQQRSVLGVLLLRAGSPVSLYEFIDVLWGPEAPGTAVNIIHRYIGRLRRVFEPELSAREPGRWVARGAGGYRLDVAADDVDLLQFRELRLRAAQVGAESPADAAELLLSALELWGGPPGAGLPPQVAAHPLVTAVDGERLLAVKEAADRAAAAADPVLAERLLLPLRQCAAEHPYDEDLQARLIRTLRAAGRQAEALDVYSAVRLELAEALGLDPGPELRAAHQAVLQSEPEAPAPAAPEAPVRAPAARPAQLPADVFGFTGRRAEIAALESLVDEADGGSGFPVVTFGGMAGIGKTTLAVHVAHRLADRFPDGQLYVDLRGFHPGDSVTSPTEAVRLFLDALGVPAQRVPTDPDARIALYRSLLADRRMLVVLDNARDTDHVRSLLPGSAGSLTLVTSRNPLQGLIAREGARSTPLDLLSDDEAHEFVVRRLGSARIAGQPNVVAELVALCGGLPLALAIVCARAALHPTFPLSTVADELHESRDSLQAFAGEDPASDARAVFSWSYRALSPAAARLFRLLSVHPGPECSIAAAAALAGQCPDDVRPVLAELAQVQLITEQAPGRFGTHELLRVYATERATKEDSTEQTAAAMRRLLDYYLHSAHAADQLLAPERDRVTLPAAPPDIRPERFTEPRRAGNWLDVERTTLLSVIELDARDGDGRHSWPLASVLEIYLDRQGRWEDQLAVQTAALSAAERLDDQQGLAHVHRSLGFVNGRLGRWDDADGHLRLSLELFEKLGDRNSQARVYRYQAFLANTRGQHREALSRYRHALTLYRATGRRSGEASTFNEIGYTYMLRGENRKALVECGRALTIHQEIHDCNGTAAAWDSLGSAHLNLREYAEALNCFAHALSIYREIHDRYLEADTLDHLGDTHAAAGSDAQAAGAWQAAIVILEGLGHPDAEHVRVKLDEMTRRGSGQGRTLRWLPDGRSSA</sequence>
<evidence type="ECO:0000256" key="1">
    <source>
        <dbReference type="ARBA" id="ARBA00005820"/>
    </source>
</evidence>
<dbReference type="InterPro" id="IPR019734">
    <property type="entry name" value="TPR_rpt"/>
</dbReference>
<dbReference type="SUPFAM" id="SSF46894">
    <property type="entry name" value="C-terminal effector domain of the bipartite response regulators"/>
    <property type="match status" value="1"/>
</dbReference>
<dbReference type="InterPro" id="IPR011990">
    <property type="entry name" value="TPR-like_helical_dom_sf"/>
</dbReference>
<evidence type="ECO:0000313" key="9">
    <source>
        <dbReference type="EMBL" id="GAA0228360.1"/>
    </source>
</evidence>
<evidence type="ECO:0000256" key="2">
    <source>
        <dbReference type="ARBA" id="ARBA00023015"/>
    </source>
</evidence>
<evidence type="ECO:0000256" key="4">
    <source>
        <dbReference type="ARBA" id="ARBA00023163"/>
    </source>
</evidence>
<comment type="caution">
    <text evidence="9">The sequence shown here is derived from an EMBL/GenBank/DDBJ whole genome shotgun (WGS) entry which is preliminary data.</text>
</comment>